<comment type="subunit">
    <text evidence="1">Homodimer.</text>
</comment>
<dbReference type="InterPro" id="IPR011051">
    <property type="entry name" value="RmlC_Cupin_sf"/>
</dbReference>
<name>A0A0C6P4E3_BORBO</name>
<gene>
    <name evidence="5" type="primary">allA</name>
    <name evidence="5" type="ORF">BN112_2739</name>
</gene>
<keyword evidence="2" id="KW-0659">Purine metabolism</keyword>
<sequence>MSSMYLSASTLSADAFSQYGEVVENRGDTAKRPLSTPFGSARQGVTLGFTVNRLHRQPLDGIRVRTLERHPHSAQTFIPLVPSRHVVVVGLSGPDGALALPTLRAFVTNGRQGVSYRTGVWHYAFTAIDTDSQVAVILGKTGRDDDTEYTELDQDALVVFHEE</sequence>
<dbReference type="CDD" id="cd20298">
    <property type="entry name" value="cupin_UAH"/>
    <property type="match status" value="1"/>
</dbReference>
<dbReference type="Pfam" id="PF04115">
    <property type="entry name" value="Ureidogly_lyase"/>
    <property type="match status" value="1"/>
</dbReference>
<dbReference type="EMBL" id="HE965806">
    <property type="protein sequence ID" value="CCJ54656.1"/>
    <property type="molecule type" value="Genomic_DNA"/>
</dbReference>
<dbReference type="OrthoDB" id="9804602at2"/>
<organism evidence="5 6">
    <name type="scientific">Bordetella bronchiseptica 253</name>
    <dbReference type="NCBI Taxonomy" id="568707"/>
    <lineage>
        <taxon>Bacteria</taxon>
        <taxon>Pseudomonadati</taxon>
        <taxon>Pseudomonadota</taxon>
        <taxon>Betaproteobacteria</taxon>
        <taxon>Burkholderiales</taxon>
        <taxon>Alcaligenaceae</taxon>
        <taxon>Bordetella</taxon>
    </lineage>
</organism>
<evidence type="ECO:0000256" key="3">
    <source>
        <dbReference type="ARBA" id="ARBA00023239"/>
    </source>
</evidence>
<dbReference type="Gene3D" id="2.60.120.480">
    <property type="entry name" value="Ureidoglycolate hydrolase"/>
    <property type="match status" value="1"/>
</dbReference>
<proteinExistence type="predicted"/>
<keyword evidence="5" id="KW-0378">Hydrolase</keyword>
<reference evidence="5 6" key="1">
    <citation type="journal article" date="2012" name="BMC Genomics">
        <title>Comparative genomics of the classical Bordetella subspecies: the evolution and exchange of virulence-associated diversity amongst closely related pathogens.</title>
        <authorList>
            <person name="Park J."/>
            <person name="Zhang Y."/>
            <person name="Buboltz A.M."/>
            <person name="Zhang X."/>
            <person name="Schuster S.C."/>
            <person name="Ahuja U."/>
            <person name="Liu M."/>
            <person name="Miller J.F."/>
            <person name="Sebaihia M."/>
            <person name="Bentley S.D."/>
            <person name="Parkhill J."/>
            <person name="Harvill E.T."/>
        </authorList>
    </citation>
    <scope>NUCLEOTIDE SEQUENCE [LARGE SCALE GENOMIC DNA]</scope>
    <source>
        <strain evidence="5 6">253</strain>
    </source>
</reference>
<dbReference type="GO" id="GO:0004848">
    <property type="term" value="F:ureidoglycolate hydrolase activity"/>
    <property type="evidence" value="ECO:0007669"/>
    <property type="project" value="InterPro"/>
</dbReference>
<keyword evidence="3" id="KW-0456">Lyase</keyword>
<dbReference type="GO" id="GO:0050385">
    <property type="term" value="F:ureidoglycolate lyase activity"/>
    <property type="evidence" value="ECO:0007669"/>
    <property type="project" value="UniProtKB-EC"/>
</dbReference>
<dbReference type="InterPro" id="IPR047233">
    <property type="entry name" value="UAH_cupin"/>
</dbReference>
<dbReference type="EC" id="3.5.3.19" evidence="5"/>
<dbReference type="Proteomes" id="UP000007564">
    <property type="component" value="Chromosome"/>
</dbReference>
<dbReference type="PIRSF" id="PIRSF017306">
    <property type="entry name" value="Ureidogly_hydro"/>
    <property type="match status" value="1"/>
</dbReference>
<dbReference type="HOGENOM" id="CLU_070848_1_0_4"/>
<dbReference type="InterPro" id="IPR024060">
    <property type="entry name" value="Ureidoglycolate_lyase_dom_sf"/>
</dbReference>
<dbReference type="SUPFAM" id="SSF51182">
    <property type="entry name" value="RmlC-like cupins"/>
    <property type="match status" value="1"/>
</dbReference>
<comment type="catalytic activity">
    <reaction evidence="4">
        <text>(S)-ureidoglycolate = urea + glyoxylate</text>
        <dbReference type="Rhea" id="RHEA:11304"/>
        <dbReference type="ChEBI" id="CHEBI:16199"/>
        <dbReference type="ChEBI" id="CHEBI:36655"/>
        <dbReference type="ChEBI" id="CHEBI:57296"/>
        <dbReference type="EC" id="4.3.2.3"/>
    </reaction>
</comment>
<dbReference type="AlphaFoldDB" id="A0A0C6P4E3"/>
<dbReference type="InterPro" id="IPR007247">
    <property type="entry name" value="Ureidogly_lyase"/>
</dbReference>
<dbReference type="PANTHER" id="PTHR21221:SF1">
    <property type="entry name" value="UREIDOGLYCOLATE LYASE"/>
    <property type="match status" value="1"/>
</dbReference>
<protein>
    <submittedName>
        <fullName evidence="5">Putative ureidoglycolate hydrolase</fullName>
        <ecNumber evidence="5">3.5.3.19</ecNumber>
    </submittedName>
</protein>
<dbReference type="KEGG" id="bbh:BN112_2739"/>
<evidence type="ECO:0000256" key="4">
    <source>
        <dbReference type="ARBA" id="ARBA00047684"/>
    </source>
</evidence>
<evidence type="ECO:0000313" key="5">
    <source>
        <dbReference type="EMBL" id="CCJ54656.1"/>
    </source>
</evidence>
<evidence type="ECO:0000313" key="6">
    <source>
        <dbReference type="Proteomes" id="UP000007564"/>
    </source>
</evidence>
<accession>A0A0C6P4E3</accession>
<evidence type="ECO:0000256" key="1">
    <source>
        <dbReference type="ARBA" id="ARBA00011738"/>
    </source>
</evidence>
<dbReference type="PANTHER" id="PTHR21221">
    <property type="entry name" value="UREIDOGLYCOLATE HYDROLASE"/>
    <property type="match status" value="1"/>
</dbReference>
<dbReference type="GO" id="GO:0000256">
    <property type="term" value="P:allantoin catabolic process"/>
    <property type="evidence" value="ECO:0007669"/>
    <property type="project" value="InterPro"/>
</dbReference>
<dbReference type="NCBIfam" id="NF002954">
    <property type="entry name" value="PRK03606.2-5"/>
    <property type="match status" value="1"/>
</dbReference>
<dbReference type="GO" id="GO:0006144">
    <property type="term" value="P:purine nucleobase metabolic process"/>
    <property type="evidence" value="ECO:0007669"/>
    <property type="project" value="UniProtKB-KW"/>
</dbReference>
<evidence type="ECO:0000256" key="2">
    <source>
        <dbReference type="ARBA" id="ARBA00022631"/>
    </source>
</evidence>